<proteinExistence type="predicted"/>
<comment type="caution">
    <text evidence="5">The sequence shown here is derived from an EMBL/GenBank/DDBJ whole genome shotgun (WGS) entry which is preliminary data.</text>
</comment>
<dbReference type="PANTHER" id="PTHR47640">
    <property type="entry name" value="TRNA SELENOCYSTEINE 1-ASSOCIATED PROTEIN 1-RELATED-RELATED"/>
    <property type="match status" value="1"/>
</dbReference>
<dbReference type="PROSITE" id="PS50102">
    <property type="entry name" value="RRM"/>
    <property type="match status" value="3"/>
</dbReference>
<dbReference type="AlphaFoldDB" id="A0A8T0HBU7"/>
<dbReference type="Pfam" id="PF00076">
    <property type="entry name" value="RRM_1"/>
    <property type="match status" value="3"/>
</dbReference>
<evidence type="ECO:0000256" key="2">
    <source>
        <dbReference type="PROSITE-ProRule" id="PRU00176"/>
    </source>
</evidence>
<dbReference type="PANTHER" id="PTHR47640:SF5">
    <property type="entry name" value="RRM DOMAIN-CONTAINING PROTEIN"/>
    <property type="match status" value="1"/>
</dbReference>
<protein>
    <recommendedName>
        <fullName evidence="4">RRM domain-containing protein</fullName>
    </recommendedName>
</protein>
<keyword evidence="6" id="KW-1185">Reference proteome</keyword>
<evidence type="ECO:0000313" key="5">
    <source>
        <dbReference type="EMBL" id="KAG0569316.1"/>
    </source>
</evidence>
<feature type="domain" description="RRM" evidence="4">
    <location>
        <begin position="169"/>
        <end position="247"/>
    </location>
</feature>
<reference evidence="5 6" key="1">
    <citation type="submission" date="2020-06" db="EMBL/GenBank/DDBJ databases">
        <title>WGS assembly of Ceratodon purpureus strain R40.</title>
        <authorList>
            <person name="Carey S.B."/>
            <person name="Jenkins J."/>
            <person name="Shu S."/>
            <person name="Lovell J.T."/>
            <person name="Sreedasyam A."/>
            <person name="Maumus F."/>
            <person name="Tiley G.P."/>
            <person name="Fernandez-Pozo N."/>
            <person name="Barry K."/>
            <person name="Chen C."/>
            <person name="Wang M."/>
            <person name="Lipzen A."/>
            <person name="Daum C."/>
            <person name="Saski C.A."/>
            <person name="Payton A.C."/>
            <person name="Mcbreen J.C."/>
            <person name="Conrad R.E."/>
            <person name="Kollar L.M."/>
            <person name="Olsson S."/>
            <person name="Huttunen S."/>
            <person name="Landis J.B."/>
            <person name="Wickett N.J."/>
            <person name="Johnson M.G."/>
            <person name="Rensing S.A."/>
            <person name="Grimwood J."/>
            <person name="Schmutz J."/>
            <person name="Mcdaniel S.F."/>
        </authorList>
    </citation>
    <scope>NUCLEOTIDE SEQUENCE [LARGE SCALE GENOMIC DNA]</scope>
    <source>
        <strain evidence="5 6">R40</strain>
    </source>
</reference>
<dbReference type="Gene3D" id="3.30.70.330">
    <property type="match status" value="3"/>
</dbReference>
<dbReference type="EMBL" id="CM026427">
    <property type="protein sequence ID" value="KAG0569316.1"/>
    <property type="molecule type" value="Genomic_DNA"/>
</dbReference>
<organism evidence="5 6">
    <name type="scientific">Ceratodon purpureus</name>
    <name type="common">Fire moss</name>
    <name type="synonym">Dicranum purpureum</name>
    <dbReference type="NCBI Taxonomy" id="3225"/>
    <lineage>
        <taxon>Eukaryota</taxon>
        <taxon>Viridiplantae</taxon>
        <taxon>Streptophyta</taxon>
        <taxon>Embryophyta</taxon>
        <taxon>Bryophyta</taxon>
        <taxon>Bryophytina</taxon>
        <taxon>Bryopsida</taxon>
        <taxon>Dicranidae</taxon>
        <taxon>Pseudoditrichales</taxon>
        <taxon>Ditrichaceae</taxon>
        <taxon>Ceratodon</taxon>
    </lineage>
</organism>
<gene>
    <name evidence="5" type="ORF">KC19_6G082700</name>
</gene>
<evidence type="ECO:0000256" key="1">
    <source>
        <dbReference type="ARBA" id="ARBA00022884"/>
    </source>
</evidence>
<dbReference type="InterPro" id="IPR050825">
    <property type="entry name" value="RBM42_RBP45_47-like"/>
</dbReference>
<dbReference type="InterPro" id="IPR035979">
    <property type="entry name" value="RBD_domain_sf"/>
</dbReference>
<evidence type="ECO:0000256" key="3">
    <source>
        <dbReference type="SAM" id="MobiDB-lite"/>
    </source>
</evidence>
<evidence type="ECO:0000313" key="6">
    <source>
        <dbReference type="Proteomes" id="UP000822688"/>
    </source>
</evidence>
<feature type="region of interest" description="Disordered" evidence="3">
    <location>
        <begin position="282"/>
        <end position="302"/>
    </location>
</feature>
<name>A0A8T0HBU7_CERPU</name>
<dbReference type="SMART" id="SM00360">
    <property type="entry name" value="RRM"/>
    <property type="match status" value="3"/>
</dbReference>
<dbReference type="Proteomes" id="UP000822688">
    <property type="component" value="Chromosome 6"/>
</dbReference>
<evidence type="ECO:0000259" key="4">
    <source>
        <dbReference type="PROSITE" id="PS50102"/>
    </source>
</evidence>
<dbReference type="SUPFAM" id="SSF54928">
    <property type="entry name" value="RNA-binding domain, RBD"/>
    <property type="match status" value="3"/>
</dbReference>
<dbReference type="FunFam" id="3.30.70.330:FF:000624">
    <property type="entry name" value="Oligouridylate-binding protein 1A"/>
    <property type="match status" value="1"/>
</dbReference>
<dbReference type="InterPro" id="IPR012677">
    <property type="entry name" value="Nucleotide-bd_a/b_plait_sf"/>
</dbReference>
<accession>A0A8T0HBU7</accession>
<feature type="domain" description="RRM" evidence="4">
    <location>
        <begin position="304"/>
        <end position="378"/>
    </location>
</feature>
<dbReference type="GO" id="GO:0003729">
    <property type="term" value="F:mRNA binding"/>
    <property type="evidence" value="ECO:0007669"/>
    <property type="project" value="InterPro"/>
</dbReference>
<sequence>MYTMQTEQQLFQQRLKHQTLVQQAMLQQNQHQTQQQALFHPGLLAAMPQIVGDLVDVGIALSTWKMEPMPSGNLPPGFDATSCRSVYVGNIHTKVTEALLAEVFSNVGPLEGCKLIRKEKSSYGFVDYLDHRYAAIALTTLNGRQMFGQPIKVNWAYASGQREDTTGHHNVFVGDLSPEVTDATLFAAFCVYPSCSDARVMWDQRSGRSRGFGFVSFRSQQEAESAIADMTGKWLGTRPIRCNWATKTNNNAQADETNNVGHGAGMNGSVDPLAGLQTLSQEVRPEDRQEGSAGDGPENNPQYTTVYVGNLAHEVSQAELHRWFHGWGAGVIEDVRVQKDKGFGFVRYRTHDEAAFAIQAANGRVLCGKSVKCSWGSKPTLPGSSSTALPPPLPLNPYQQGLMSGVNLGYSAADLIAYQRQINQSAGRALLPLPHQSMGVGLGQGPHLGAPGSRGVYDSFQAGAGLVSGALGQQHIFY</sequence>
<feature type="domain" description="RRM" evidence="4">
    <location>
        <begin position="84"/>
        <end position="158"/>
    </location>
</feature>
<keyword evidence="1 2" id="KW-0694">RNA-binding</keyword>
<dbReference type="CDD" id="cd12619">
    <property type="entry name" value="RRM2_PUB1"/>
    <property type="match status" value="1"/>
</dbReference>
<dbReference type="GO" id="GO:0005829">
    <property type="term" value="C:cytosol"/>
    <property type="evidence" value="ECO:0007669"/>
    <property type="project" value="TreeGrafter"/>
</dbReference>
<dbReference type="InterPro" id="IPR000504">
    <property type="entry name" value="RRM_dom"/>
</dbReference>